<protein>
    <recommendedName>
        <fullName evidence="3">Craniofacial development protein 2-like</fullName>
    </recommendedName>
</protein>
<keyword evidence="2" id="KW-1185">Reference proteome</keyword>
<evidence type="ECO:0008006" key="3">
    <source>
        <dbReference type="Google" id="ProtNLM"/>
    </source>
</evidence>
<evidence type="ECO:0000313" key="2">
    <source>
        <dbReference type="Proteomes" id="UP001162480"/>
    </source>
</evidence>
<proteinExistence type="predicted"/>
<gene>
    <name evidence="1" type="ORF">OCTVUL_1B021511</name>
</gene>
<dbReference type="EMBL" id="OX597814">
    <property type="protein sequence ID" value="CAI9716359.1"/>
    <property type="molecule type" value="Genomic_DNA"/>
</dbReference>
<dbReference type="AlphaFoldDB" id="A0AA36EWX7"/>
<evidence type="ECO:0000313" key="1">
    <source>
        <dbReference type="EMBL" id="CAI9716359.1"/>
    </source>
</evidence>
<name>A0AA36EWX7_OCTVU</name>
<organism evidence="1 2">
    <name type="scientific">Octopus vulgaris</name>
    <name type="common">Common octopus</name>
    <dbReference type="NCBI Taxonomy" id="6645"/>
    <lineage>
        <taxon>Eukaryota</taxon>
        <taxon>Metazoa</taxon>
        <taxon>Spiralia</taxon>
        <taxon>Lophotrochozoa</taxon>
        <taxon>Mollusca</taxon>
        <taxon>Cephalopoda</taxon>
        <taxon>Coleoidea</taxon>
        <taxon>Octopodiformes</taxon>
        <taxon>Octopoda</taxon>
        <taxon>Incirrata</taxon>
        <taxon>Octopodidae</taxon>
        <taxon>Octopus</taxon>
    </lineage>
</organism>
<dbReference type="Proteomes" id="UP001162480">
    <property type="component" value="Chromosome 1"/>
</dbReference>
<accession>A0AA36EWX7</accession>
<reference evidence="1" key="1">
    <citation type="submission" date="2023-08" db="EMBL/GenBank/DDBJ databases">
        <authorList>
            <person name="Alioto T."/>
            <person name="Alioto T."/>
            <person name="Gomez Garrido J."/>
        </authorList>
    </citation>
    <scope>NUCLEOTIDE SEQUENCE</scope>
</reference>
<sequence>MRLNNSMQKFRAAIEETPRADVTYILGDFNAKIGERAEADIVGEFGLGERNEAGDRLKFDTNKIGPSYANVIRKRFELLAIEENQEAKEIWENVKVIVVETAEKHVLYKKPTRSAKWISEETIAIAEERRRAKMTRSRDEVRHLNAMFQQAARKDKEKYWNEECAREEEAYRKGNVRELYQHVKKTRRAFMAREATIRGRNGEELHDQEGIRKRWKEYTEQLYAGNNIDEQAEEKPLELEPDILEDEVVWAMKQLKKSQVLMAYH</sequence>